<dbReference type="AlphaFoldDB" id="A0A8C4WYZ6"/>
<dbReference type="Gene3D" id="3.40.605.10">
    <property type="entry name" value="Aldehyde Dehydrogenase, Chain A, domain 1"/>
    <property type="match status" value="2"/>
</dbReference>
<dbReference type="Ensembl" id="ENSEBUT00000021774.1">
    <property type="protein sequence ID" value="ENSEBUP00000021197.1"/>
    <property type="gene ID" value="ENSEBUG00000013102.1"/>
</dbReference>
<evidence type="ECO:0000313" key="3">
    <source>
        <dbReference type="Ensembl" id="ENSEBUP00000021197.1"/>
    </source>
</evidence>
<dbReference type="Proteomes" id="UP000694388">
    <property type="component" value="Unplaced"/>
</dbReference>
<feature type="domain" description="Aldehyde dehydrogenase" evidence="2">
    <location>
        <begin position="14"/>
        <end position="410"/>
    </location>
</feature>
<dbReference type="InterPro" id="IPR016161">
    <property type="entry name" value="Ald_DH/histidinol_DH"/>
</dbReference>
<dbReference type="InterPro" id="IPR016163">
    <property type="entry name" value="Ald_DH_C"/>
</dbReference>
<dbReference type="GO" id="GO:0016620">
    <property type="term" value="F:oxidoreductase activity, acting on the aldehyde or oxo group of donors, NAD or NADP as acceptor"/>
    <property type="evidence" value="ECO:0007669"/>
    <property type="project" value="InterPro"/>
</dbReference>
<organism evidence="3 4">
    <name type="scientific">Eptatretus burgeri</name>
    <name type="common">Inshore hagfish</name>
    <dbReference type="NCBI Taxonomy" id="7764"/>
    <lineage>
        <taxon>Eukaryota</taxon>
        <taxon>Metazoa</taxon>
        <taxon>Chordata</taxon>
        <taxon>Craniata</taxon>
        <taxon>Vertebrata</taxon>
        <taxon>Cyclostomata</taxon>
        <taxon>Myxini</taxon>
        <taxon>Myxiniformes</taxon>
        <taxon>Myxinidae</taxon>
        <taxon>Eptatretinae</taxon>
        <taxon>Eptatretus</taxon>
    </lineage>
</organism>
<keyword evidence="4" id="KW-1185">Reference proteome</keyword>
<feature type="region of interest" description="Disordered" evidence="1">
    <location>
        <begin position="428"/>
        <end position="458"/>
    </location>
</feature>
<dbReference type="Gene3D" id="3.40.309.10">
    <property type="entry name" value="Aldehyde Dehydrogenase, Chain A, domain 2"/>
    <property type="match status" value="1"/>
</dbReference>
<protein>
    <recommendedName>
        <fullName evidence="2">Aldehyde dehydrogenase domain-containing protein</fullName>
    </recommendedName>
</protein>
<dbReference type="Pfam" id="PF00171">
    <property type="entry name" value="Aldedh"/>
    <property type="match status" value="2"/>
</dbReference>
<evidence type="ECO:0000259" key="2">
    <source>
        <dbReference type="Pfam" id="PF00171"/>
    </source>
</evidence>
<evidence type="ECO:0000256" key="1">
    <source>
        <dbReference type="SAM" id="MobiDB-lite"/>
    </source>
</evidence>
<dbReference type="InterPro" id="IPR016162">
    <property type="entry name" value="Ald_DH_N"/>
</dbReference>
<dbReference type="InterPro" id="IPR015590">
    <property type="entry name" value="Aldehyde_DH_dom"/>
</dbReference>
<proteinExistence type="predicted"/>
<dbReference type="SUPFAM" id="SSF53720">
    <property type="entry name" value="ALDH-like"/>
    <property type="match status" value="2"/>
</dbReference>
<evidence type="ECO:0000313" key="4">
    <source>
        <dbReference type="Proteomes" id="UP000694388"/>
    </source>
</evidence>
<dbReference type="GeneTree" id="ENSGT00940000166966"/>
<reference evidence="3" key="1">
    <citation type="submission" date="2025-08" db="UniProtKB">
        <authorList>
            <consortium name="Ensembl"/>
        </authorList>
    </citation>
    <scope>IDENTIFICATION</scope>
</reference>
<dbReference type="OMA" id="MDYGPAP"/>
<reference evidence="3" key="2">
    <citation type="submission" date="2025-09" db="UniProtKB">
        <authorList>
            <consortium name="Ensembl"/>
        </authorList>
    </citation>
    <scope>IDENTIFICATION</scope>
</reference>
<accession>A0A8C4WYZ6</accession>
<name>A0A8C4WYZ6_EPTBU</name>
<sequence length="742" mass="79044">MPILPFPHVCLGAGKFLARVAFSEPRSLEAALDVAHEAIKTWNGAGVVSRADHLRRLAKEVERSGSLLAVLDSLENAYAVKSVQGEVQNLREVLSNLAIRLRLTSSEFKDWQGHGVVVVVVGNCPLVHLYKLVCPALAAGNAVVLWALHGAWLLTALFAELCSAAGLPAGVLSLLPGMDGVGADVFRKLLAQPGVSAVFCDESNKEVREAAANARGPAVWTLPCLTHPSILVLDGADVHAAADTAIRAAWMSQQACGATIIALASLAPLLESRITSRLACLRLGLPLDKNVDWSGSVLSSEQGVEVKEALDLAVAEGAKMSQAPVPMEFAQKDWVPPTLLSNVDTSCPVVSHPVRGPVLLLLSARTAREARALARRSGPASVWGEDHALLLEVARGLRADTVWINGFDWQNITEEELVCSAFLRPASQPQPSAGSGSDVLATLDQPSKRLPPTSGQPDRPFDLFWGGAWRKPEGGGWRPLLKSGGPLVAQGGRKDIRNAVEAAVKAFSGWAAAYPSVRVRVLDRLAQSFTSNLVSLSAALAEHRDPQLGATALQEARSDIVEAEAFVRSWTAVVKTLHGRSRDLGSSLTLTLREPFGVLAVVSLSESSFLSALVALVTAISLGNTVVLVPNEHNPLPVLQFCQLLGSLDIPPGIINVITGPCQSLALQLAQHHAVDALWYCGSLESCVDVRRASACSPKHVWSGEECPWAWMPEARWSHAQLLHHASRTKTIVLPCGGFFGS</sequence>
<feature type="domain" description="Aldehyde dehydrogenase" evidence="2">
    <location>
        <begin position="488"/>
        <end position="695"/>
    </location>
</feature>
<dbReference type="PANTHER" id="PTHR11699">
    <property type="entry name" value="ALDEHYDE DEHYDROGENASE-RELATED"/>
    <property type="match status" value="1"/>
</dbReference>